<dbReference type="AlphaFoldDB" id="A0A5J4QDW3"/>
<evidence type="ECO:0000313" key="2">
    <source>
        <dbReference type="Proteomes" id="UP000324800"/>
    </source>
</evidence>
<name>A0A5J4QDW3_9EUKA</name>
<reference evidence="1 2" key="1">
    <citation type="submission" date="2019-03" db="EMBL/GenBank/DDBJ databases">
        <title>Single cell metagenomics reveals metabolic interactions within the superorganism composed of flagellate Streblomastix strix and complex community of Bacteroidetes bacteria on its surface.</title>
        <authorList>
            <person name="Treitli S.C."/>
            <person name="Kolisko M."/>
            <person name="Husnik F."/>
            <person name="Keeling P."/>
            <person name="Hampl V."/>
        </authorList>
    </citation>
    <scope>NUCLEOTIDE SEQUENCE [LARGE SCALE GENOMIC DNA]</scope>
    <source>
        <strain evidence="1">ST1C</strain>
    </source>
</reference>
<dbReference type="EMBL" id="SNRW01045743">
    <property type="protein sequence ID" value="KAA6319815.1"/>
    <property type="molecule type" value="Genomic_DNA"/>
</dbReference>
<accession>A0A5J4QDW3</accession>
<comment type="caution">
    <text evidence="1">The sequence shown here is derived from an EMBL/GenBank/DDBJ whole genome shotgun (WGS) entry which is preliminary data.</text>
</comment>
<proteinExistence type="predicted"/>
<protein>
    <submittedName>
        <fullName evidence="1">Uncharacterized protein</fullName>
    </submittedName>
</protein>
<gene>
    <name evidence="1" type="ORF">EZS28_054772</name>
</gene>
<sequence>RNEGEDEIEEWKQGLHSIERLEEKRHNRLEEMKANVTNEGLNEENEIDKEWSRNEREHLYADEEAEEVVEERIQKVIPFQLIEGALFSSANLTAPQSTVDRSNTNSAKVYELGMVTQGVVEALAEAQRVCLPGDRVSVTGCTERVCNLNV</sequence>
<organism evidence="1 2">
    <name type="scientific">Streblomastix strix</name>
    <dbReference type="NCBI Taxonomy" id="222440"/>
    <lineage>
        <taxon>Eukaryota</taxon>
        <taxon>Metamonada</taxon>
        <taxon>Preaxostyla</taxon>
        <taxon>Oxymonadida</taxon>
        <taxon>Streblomastigidae</taxon>
        <taxon>Streblomastix</taxon>
    </lineage>
</organism>
<dbReference type="Proteomes" id="UP000324800">
    <property type="component" value="Unassembled WGS sequence"/>
</dbReference>
<evidence type="ECO:0000313" key="1">
    <source>
        <dbReference type="EMBL" id="KAA6319815.1"/>
    </source>
</evidence>
<feature type="non-terminal residue" evidence="1">
    <location>
        <position position="1"/>
    </location>
</feature>